<dbReference type="EMBL" id="AYXT01000010">
    <property type="protein sequence ID" value="ETF02388.1"/>
    <property type="molecule type" value="Genomic_DNA"/>
</dbReference>
<evidence type="ECO:0000313" key="1">
    <source>
        <dbReference type="EMBL" id="ETF02388.1"/>
    </source>
</evidence>
<keyword evidence="2" id="KW-1185">Reference proteome</keyword>
<dbReference type="AlphaFoldDB" id="V8QSS1"/>
<dbReference type="RefSeq" id="WP_024005893.1">
    <property type="nucleotide sequence ID" value="NZ_KI650980.1"/>
</dbReference>
<dbReference type="OrthoDB" id="8390786at2"/>
<reference evidence="1 2" key="1">
    <citation type="journal article" date="2014" name="Genome Announc.">
        <title>Draft Genome Sequence of Advenella kashmirensis Strain W13003, a Polycyclic Aromatic Hydrocarbon-Degrading Bacterium.</title>
        <authorList>
            <person name="Wang X."/>
            <person name="Jin D."/>
            <person name="Zhou L."/>
            <person name="Wu L."/>
            <person name="An W."/>
            <person name="Zhao L."/>
        </authorList>
    </citation>
    <scope>NUCLEOTIDE SEQUENCE [LARGE SCALE GENOMIC DNA]</scope>
    <source>
        <strain evidence="1 2">W13003</strain>
    </source>
</reference>
<organism evidence="1 2">
    <name type="scientific">Advenella kashmirensis W13003</name>
    <dbReference type="NCBI Taxonomy" id="1424334"/>
    <lineage>
        <taxon>Bacteria</taxon>
        <taxon>Pseudomonadati</taxon>
        <taxon>Pseudomonadota</taxon>
        <taxon>Betaproteobacteria</taxon>
        <taxon>Burkholderiales</taxon>
        <taxon>Alcaligenaceae</taxon>
    </lineage>
</organism>
<evidence type="ECO:0000313" key="2">
    <source>
        <dbReference type="Proteomes" id="UP000018733"/>
    </source>
</evidence>
<dbReference type="HOGENOM" id="CLU_163133_0_0_4"/>
<sequence length="124" mass="14378">MRLDNKQRESITRNMLLGSESYVNEHERISRFLNARYGYISTAFIRCQTPEQGEDLYRILINGKVIVGFDLSMVDGEISEVFEISVADFSREAQPKLIRLNLKVGFYLAREREAPRKNVASEMK</sequence>
<protein>
    <submittedName>
        <fullName evidence="1">Uncharacterized protein</fullName>
    </submittedName>
</protein>
<accession>V8QSS1</accession>
<gene>
    <name evidence="1" type="ORF">W822_14700</name>
</gene>
<proteinExistence type="predicted"/>
<dbReference type="Proteomes" id="UP000018733">
    <property type="component" value="Unassembled WGS sequence"/>
</dbReference>
<comment type="caution">
    <text evidence="1">The sequence shown here is derived from an EMBL/GenBank/DDBJ whole genome shotgun (WGS) entry which is preliminary data.</text>
</comment>
<dbReference type="eggNOG" id="ENOG5032TFB">
    <property type="taxonomic scope" value="Bacteria"/>
</dbReference>
<name>V8QSS1_9BURK</name>